<keyword evidence="1" id="KW-0378">Hydrolase</keyword>
<comment type="caution">
    <text evidence="1">The sequence shown here is derived from an EMBL/GenBank/DDBJ whole genome shotgun (WGS) entry which is preliminary data.</text>
</comment>
<dbReference type="EMBL" id="JAGIZQ010000001">
    <property type="protein sequence ID" value="KAH6650630.1"/>
    <property type="molecule type" value="Genomic_DNA"/>
</dbReference>
<organism evidence="1 2">
    <name type="scientific">Chaetomium tenue</name>
    <dbReference type="NCBI Taxonomy" id="1854479"/>
    <lineage>
        <taxon>Eukaryota</taxon>
        <taxon>Fungi</taxon>
        <taxon>Dikarya</taxon>
        <taxon>Ascomycota</taxon>
        <taxon>Pezizomycotina</taxon>
        <taxon>Sordariomycetes</taxon>
        <taxon>Sordariomycetidae</taxon>
        <taxon>Sordariales</taxon>
        <taxon>Chaetomiaceae</taxon>
        <taxon>Chaetomium</taxon>
    </lineage>
</organism>
<keyword evidence="2" id="KW-1185">Reference proteome</keyword>
<reference evidence="1 2" key="1">
    <citation type="journal article" date="2021" name="Nat. Commun.">
        <title>Genetic determinants of endophytism in the Arabidopsis root mycobiome.</title>
        <authorList>
            <person name="Mesny F."/>
            <person name="Miyauchi S."/>
            <person name="Thiergart T."/>
            <person name="Pickel B."/>
            <person name="Atanasova L."/>
            <person name="Karlsson M."/>
            <person name="Huettel B."/>
            <person name="Barry K.W."/>
            <person name="Haridas S."/>
            <person name="Chen C."/>
            <person name="Bauer D."/>
            <person name="Andreopoulos W."/>
            <person name="Pangilinan J."/>
            <person name="LaButti K."/>
            <person name="Riley R."/>
            <person name="Lipzen A."/>
            <person name="Clum A."/>
            <person name="Drula E."/>
            <person name="Henrissat B."/>
            <person name="Kohler A."/>
            <person name="Grigoriev I.V."/>
            <person name="Martin F.M."/>
            <person name="Hacquard S."/>
        </authorList>
    </citation>
    <scope>NUCLEOTIDE SEQUENCE [LARGE SCALE GENOMIC DNA]</scope>
    <source>
        <strain evidence="1 2">MPI-SDFR-AT-0079</strain>
    </source>
</reference>
<evidence type="ECO:0000313" key="2">
    <source>
        <dbReference type="Proteomes" id="UP000724584"/>
    </source>
</evidence>
<evidence type="ECO:0000313" key="1">
    <source>
        <dbReference type="EMBL" id="KAH6650630.1"/>
    </source>
</evidence>
<accession>A0ACB7PQK1</accession>
<protein>
    <submittedName>
        <fullName evidence="1">P-loop containing nucleoside triphosphate hydrolase protein</fullName>
    </submittedName>
</protein>
<sequence length="913" mass="101674">MPQKAAENETANDGKTKNGGPQAYVKLSGRNYGSQVGINYGSIEQYILDGRVVKLVINGNPFDNVPFTRDDNFIGRELIREEIEGSLQPTDTSSHPRVALVGLPGVGKTQIVVEYVARLRRDSPDTWVFWVDAKNEETFLESYHALAKRAEIPGWDDAKMDDIPGLVFEWLKNDLVSPWLLILDGNDDANMLFTERVTGAGKRGKSLVNYIPDTSNGSILITSRDVKAGKGLGASVSIHVPPLDKDDAVELLRKKVPKEMIGDADIGGLVKKLEYLPLAITHAATYISETPCTVPEYLAVLEDETEFASVLATEVNGKRKTDVPWSVMSSWTLSFKRLQERSPRAVELLQMICFLDRHNIPKMLLQQGAGKVNFLNDMVGPLLRFSFLSRSKSQEEDDVYEMPSLVHLFSSIWTRESKEAKHAAGEALKAVSAHYPPADDSDEDLCRQLSSHTRAVLKATGTATNSSAAPAAPAVQLNTVFDDDTAKARAALLHNASSYEMDVGNVKLAEKWADEAWQIRKARLGEDDTKTLESMYNSARAYFEVGNSKEAVRRGEEVVRRFRGKMKGGTSEEVLIAQNTLVTFYLDVGKWAEAETLSKSVVEASTQLGPSAQTDTWDRKMTRVEVWRSIGKHELAQQLVESIIDEKRAQIRKDREEDGLPAASEEEEEETSLCENTYDLADTLLTLALICRDRGMFGQAREYAEKVVKAKIQTYGETHPNPLRCQISLALIYQEQGELAEAKSLGQQVTAQLSTTLGQDHPETLTSWSDLVWVYEKLGMLEVAEKDAKIIERLSADVLGEDHRQTLLTRGNLASIYRCRGKLAEAAELGKQVLRMRETTLGRDHPDVLIGVTNLALTYQKQGRYEDVRKLFRHGAGLDEEEAGLFARYGRELLGSLTLALVISYTYWRHASK</sequence>
<dbReference type="Proteomes" id="UP000724584">
    <property type="component" value="Unassembled WGS sequence"/>
</dbReference>
<proteinExistence type="predicted"/>
<gene>
    <name evidence="1" type="ORF">F5144DRAFT_556845</name>
</gene>
<name>A0ACB7PQK1_9PEZI</name>